<dbReference type="CDD" id="cd13640">
    <property type="entry name" value="PBP2_ChoX"/>
    <property type="match status" value="1"/>
</dbReference>
<organism evidence="3 4">
    <name type="scientific">Marinomonas aquimarina</name>
    <dbReference type="NCBI Taxonomy" id="295068"/>
    <lineage>
        <taxon>Bacteria</taxon>
        <taxon>Pseudomonadati</taxon>
        <taxon>Pseudomonadota</taxon>
        <taxon>Gammaproteobacteria</taxon>
        <taxon>Oceanospirillales</taxon>
        <taxon>Oceanospirillaceae</taxon>
        <taxon>Marinomonas</taxon>
    </lineage>
</organism>
<evidence type="ECO:0000313" key="4">
    <source>
        <dbReference type="Proteomes" id="UP000092627"/>
    </source>
</evidence>
<evidence type="ECO:0000259" key="2">
    <source>
        <dbReference type="Pfam" id="PF04069"/>
    </source>
</evidence>
<feature type="signal peptide" evidence="1">
    <location>
        <begin position="1"/>
        <end position="24"/>
    </location>
</feature>
<feature type="chain" id="PRO_5008378879" evidence="1">
    <location>
        <begin position="25"/>
        <end position="312"/>
    </location>
</feature>
<dbReference type="OrthoDB" id="9787902at2"/>
<reference evidence="3 4" key="1">
    <citation type="submission" date="2016-06" db="EMBL/GenBank/DDBJ databases">
        <authorList>
            <person name="Kjaerup R.B."/>
            <person name="Dalgaard T.S."/>
            <person name="Juul-Madsen H.R."/>
        </authorList>
    </citation>
    <scope>NUCLEOTIDE SEQUENCE [LARGE SCALE GENOMIC DNA]</scope>
    <source>
        <strain evidence="3 4">CECT 5080</strain>
    </source>
</reference>
<dbReference type="Pfam" id="PF04069">
    <property type="entry name" value="OpuAC"/>
    <property type="match status" value="1"/>
</dbReference>
<dbReference type="GO" id="GO:0033265">
    <property type="term" value="F:choline binding"/>
    <property type="evidence" value="ECO:0007669"/>
    <property type="project" value="InterPro"/>
</dbReference>
<dbReference type="GO" id="GO:0042597">
    <property type="term" value="C:periplasmic space"/>
    <property type="evidence" value="ECO:0007669"/>
    <property type="project" value="InterPro"/>
</dbReference>
<sequence>MKMPALKHTLLATIVTAAAGSSLAAVPEQCQTVTLSDPGWTDITATNGIASTVLNALGYQTDIKLLAVPITFEGLKNDEIDVFLGNWMPAHQAFREQYQDDLDVVRKNLEGVKFTLAVPEYVYDAGVQSFADLNRFAKEFGERFYGIDAGSPANQILTSMIEDNAFDLANWRVVESGEQGMLSQVARSVRREKFIVFLGWEPHPMNVNFDLKYLPGGDEYFGPDYGSATIYTITRQGYGEECTNVAQLLENMQFTLDMENTVIAMTDEGRTPVEAANEWLGEHPEILDSWLEGVTTTSGEPGLAAVKQALSM</sequence>
<keyword evidence="1" id="KW-0732">Signal</keyword>
<dbReference type="RefSeq" id="WP_067207888.1">
    <property type="nucleotide sequence ID" value="NZ_FLOC01000006.1"/>
</dbReference>
<dbReference type="EMBL" id="FLOC01000006">
    <property type="protein sequence ID" value="SBS29092.1"/>
    <property type="molecule type" value="Genomic_DNA"/>
</dbReference>
<dbReference type="AlphaFoldDB" id="A0A1A8T8S9"/>
<evidence type="ECO:0000256" key="1">
    <source>
        <dbReference type="SAM" id="SignalP"/>
    </source>
</evidence>
<dbReference type="Gene3D" id="3.40.190.10">
    <property type="entry name" value="Periplasmic binding protein-like II"/>
    <property type="match status" value="1"/>
</dbReference>
<dbReference type="InterPro" id="IPR007210">
    <property type="entry name" value="ABC_Gly_betaine_transp_sub-bd"/>
</dbReference>
<dbReference type="STRING" id="295068.MAQ5080_01287"/>
<dbReference type="Gene3D" id="3.40.190.100">
    <property type="entry name" value="Glycine betaine-binding periplasmic protein, domain 2"/>
    <property type="match status" value="1"/>
</dbReference>
<feature type="domain" description="ABC-type glycine betaine transport system substrate-binding" evidence="2">
    <location>
        <begin position="32"/>
        <end position="281"/>
    </location>
</feature>
<dbReference type="SUPFAM" id="SSF53850">
    <property type="entry name" value="Periplasmic binding protein-like II"/>
    <property type="match status" value="1"/>
</dbReference>
<gene>
    <name evidence="3" type="primary">opuAC</name>
    <name evidence="3" type="ORF">MAQ5080_01287</name>
</gene>
<dbReference type="GO" id="GO:0043190">
    <property type="term" value="C:ATP-binding cassette (ABC) transporter complex"/>
    <property type="evidence" value="ECO:0007669"/>
    <property type="project" value="InterPro"/>
</dbReference>
<keyword evidence="4" id="KW-1185">Reference proteome</keyword>
<dbReference type="Proteomes" id="UP000092627">
    <property type="component" value="Unassembled WGS sequence"/>
</dbReference>
<accession>A0A1A8T8S9</accession>
<proteinExistence type="predicted"/>
<name>A0A1A8T8S9_9GAMM</name>
<dbReference type="GO" id="GO:0015871">
    <property type="term" value="P:choline transport"/>
    <property type="evidence" value="ECO:0007669"/>
    <property type="project" value="InterPro"/>
</dbReference>
<dbReference type="NCBIfam" id="TIGR03414">
    <property type="entry name" value="ABC_choline_bnd"/>
    <property type="match status" value="1"/>
</dbReference>
<protein>
    <submittedName>
        <fullName evidence="3">Glycine betaine-binding protein OpuAC</fullName>
    </submittedName>
</protein>
<evidence type="ECO:0000313" key="3">
    <source>
        <dbReference type="EMBL" id="SBS29092.1"/>
    </source>
</evidence>
<dbReference type="GO" id="GO:0022857">
    <property type="term" value="F:transmembrane transporter activity"/>
    <property type="evidence" value="ECO:0007669"/>
    <property type="project" value="InterPro"/>
</dbReference>
<dbReference type="InterPro" id="IPR017783">
    <property type="entry name" value="ABC_choline_sub-bd"/>
</dbReference>